<proteinExistence type="predicted"/>
<comment type="caution">
    <text evidence="1">The sequence shown here is derived from an EMBL/GenBank/DDBJ whole genome shotgun (WGS) entry which is preliminary data.</text>
</comment>
<reference evidence="1" key="1">
    <citation type="submission" date="2023-06" db="EMBL/GenBank/DDBJ databases">
        <title>Genome-scale phylogeny and comparative genomics of the fungal order Sordariales.</title>
        <authorList>
            <consortium name="Lawrence Berkeley National Laboratory"/>
            <person name="Hensen N."/>
            <person name="Bonometti L."/>
            <person name="Westerberg I."/>
            <person name="Brannstrom I.O."/>
            <person name="Guillou S."/>
            <person name="Cros-Aarteil S."/>
            <person name="Calhoun S."/>
            <person name="Haridas S."/>
            <person name="Kuo A."/>
            <person name="Mondo S."/>
            <person name="Pangilinan J."/>
            <person name="Riley R."/>
            <person name="LaButti K."/>
            <person name="Andreopoulos B."/>
            <person name="Lipzen A."/>
            <person name="Chen C."/>
            <person name="Yanf M."/>
            <person name="Daum C."/>
            <person name="Ng V."/>
            <person name="Clum A."/>
            <person name="Steindorff A."/>
            <person name="Ohm R."/>
            <person name="Martin F."/>
            <person name="Silar P."/>
            <person name="Natvig D."/>
            <person name="Lalanne C."/>
            <person name="Gautier V."/>
            <person name="Ament-velasquez S.L."/>
            <person name="Kruys A."/>
            <person name="Hutchinson M.I."/>
            <person name="Powell A.J."/>
            <person name="Barry K."/>
            <person name="Miller A.N."/>
            <person name="Grigoriev I.V."/>
            <person name="Debuchy R."/>
            <person name="Gladieux P."/>
            <person name="Thoren M.H."/>
            <person name="Johannesson H."/>
        </authorList>
    </citation>
    <scope>NUCLEOTIDE SEQUENCE</scope>
    <source>
        <strain evidence="1">SMH2392-1A</strain>
    </source>
</reference>
<protein>
    <submittedName>
        <fullName evidence="1">Uncharacterized protein</fullName>
    </submittedName>
</protein>
<evidence type="ECO:0000313" key="1">
    <source>
        <dbReference type="EMBL" id="KAK0718309.1"/>
    </source>
</evidence>
<name>A0AA40DVW9_9PEZI</name>
<dbReference type="Proteomes" id="UP001172101">
    <property type="component" value="Unassembled WGS sequence"/>
</dbReference>
<dbReference type="EMBL" id="JAUIRO010000004">
    <property type="protein sequence ID" value="KAK0718309.1"/>
    <property type="molecule type" value="Genomic_DNA"/>
</dbReference>
<dbReference type="GeneID" id="85317652"/>
<keyword evidence="2" id="KW-1185">Reference proteome</keyword>
<dbReference type="AlphaFoldDB" id="A0AA40DVW9"/>
<gene>
    <name evidence="1" type="ORF">B0T26DRAFT_325440</name>
</gene>
<sequence length="70" mass="7879">MLVNTFYLVNGQVYRSILVSLQSRASKHCVEPLVCPCCFCTKDDRHDFFFADVLGKVVLLEDTLGVGHET</sequence>
<evidence type="ECO:0000313" key="2">
    <source>
        <dbReference type="Proteomes" id="UP001172101"/>
    </source>
</evidence>
<dbReference type="RefSeq" id="XP_060297102.1">
    <property type="nucleotide sequence ID" value="XM_060434382.1"/>
</dbReference>
<organism evidence="1 2">
    <name type="scientific">Lasiosphaeria miniovina</name>
    <dbReference type="NCBI Taxonomy" id="1954250"/>
    <lineage>
        <taxon>Eukaryota</taxon>
        <taxon>Fungi</taxon>
        <taxon>Dikarya</taxon>
        <taxon>Ascomycota</taxon>
        <taxon>Pezizomycotina</taxon>
        <taxon>Sordariomycetes</taxon>
        <taxon>Sordariomycetidae</taxon>
        <taxon>Sordariales</taxon>
        <taxon>Lasiosphaeriaceae</taxon>
        <taxon>Lasiosphaeria</taxon>
    </lineage>
</organism>
<accession>A0AA40DVW9</accession>